<dbReference type="InterPro" id="IPR022789">
    <property type="entry name" value="ParD"/>
</dbReference>
<dbReference type="Pfam" id="PF03693">
    <property type="entry name" value="ParD_antitoxin"/>
    <property type="match status" value="1"/>
</dbReference>
<evidence type="ECO:0000256" key="1">
    <source>
        <dbReference type="ARBA" id="ARBA00008580"/>
    </source>
</evidence>
<dbReference type="Gene3D" id="6.10.10.120">
    <property type="entry name" value="Antitoxin ParD1-like"/>
    <property type="match status" value="1"/>
</dbReference>
<dbReference type="GO" id="GO:0006355">
    <property type="term" value="P:regulation of DNA-templated transcription"/>
    <property type="evidence" value="ECO:0007669"/>
    <property type="project" value="InterPro"/>
</dbReference>
<evidence type="ECO:0000256" key="5">
    <source>
        <dbReference type="SAM" id="MobiDB-lite"/>
    </source>
</evidence>
<evidence type="ECO:0000313" key="7">
    <source>
        <dbReference type="Proteomes" id="UP000002964"/>
    </source>
</evidence>
<dbReference type="InterPro" id="IPR010985">
    <property type="entry name" value="Ribbon_hlx_hlx"/>
</dbReference>
<dbReference type="SUPFAM" id="SSF47598">
    <property type="entry name" value="Ribbon-helix-helix"/>
    <property type="match status" value="1"/>
</dbReference>
<dbReference type="AlphaFoldDB" id="H8Z0I6"/>
<comment type="similarity">
    <text evidence="1">Belongs to the ParD antitoxin family.</text>
</comment>
<dbReference type="eggNOG" id="COG3609">
    <property type="taxonomic scope" value="Bacteria"/>
</dbReference>
<dbReference type="OrthoDB" id="9815501at2"/>
<dbReference type="STRING" id="631362.Thi970DRAFT_01486"/>
<feature type="region of interest" description="Disordered" evidence="5">
    <location>
        <begin position="57"/>
        <end position="87"/>
    </location>
</feature>
<evidence type="ECO:0000313" key="6">
    <source>
        <dbReference type="EMBL" id="EIC21287.1"/>
    </source>
</evidence>
<evidence type="ECO:0000256" key="3">
    <source>
        <dbReference type="ARBA" id="ARBA00022649"/>
    </source>
</evidence>
<accession>H8Z0I6</accession>
<evidence type="ECO:0000256" key="2">
    <source>
        <dbReference type="ARBA" id="ARBA00017940"/>
    </source>
</evidence>
<comment type="function">
    <text evidence="4">Antitoxin component of a type II toxin-antitoxin (TA) system. Neutralizes the effect of toxin ParE.</text>
</comment>
<name>H8Z0I6_9GAMM</name>
<protein>
    <recommendedName>
        <fullName evidence="2">Antitoxin ParD</fullName>
    </recommendedName>
</protein>
<proteinExistence type="inferred from homology"/>
<gene>
    <name evidence="6" type="ORF">Thi970DRAFT_01486</name>
</gene>
<reference evidence="6 7" key="2">
    <citation type="submission" date="2011-11" db="EMBL/GenBank/DDBJ databases">
        <authorList>
            <consortium name="US DOE Joint Genome Institute"/>
            <person name="Lucas S."/>
            <person name="Han J."/>
            <person name="Lapidus A."/>
            <person name="Cheng J.-F."/>
            <person name="Goodwin L."/>
            <person name="Pitluck S."/>
            <person name="Peters L."/>
            <person name="Ovchinnikova G."/>
            <person name="Zhang X."/>
            <person name="Detter J.C."/>
            <person name="Han C."/>
            <person name="Tapia R."/>
            <person name="Land M."/>
            <person name="Hauser L."/>
            <person name="Kyrpides N."/>
            <person name="Ivanova N."/>
            <person name="Pagani I."/>
            <person name="Vogl K."/>
            <person name="Liu Z."/>
            <person name="Overmann J."/>
            <person name="Frigaard N.-U."/>
            <person name="Bryant D."/>
            <person name="Woyke T."/>
        </authorList>
    </citation>
    <scope>NUCLEOTIDE SEQUENCE [LARGE SCALE GENOMIC DNA]</scope>
    <source>
        <strain evidence="6 7">970</strain>
    </source>
</reference>
<dbReference type="PANTHER" id="PTHR36582">
    <property type="entry name" value="ANTITOXIN PARD"/>
    <property type="match status" value="1"/>
</dbReference>
<dbReference type="RefSeq" id="WP_009147873.1">
    <property type="nucleotide sequence ID" value="NZ_CP121471.1"/>
</dbReference>
<organism evidence="6 7">
    <name type="scientific">Thiorhodovibrio frisius</name>
    <dbReference type="NCBI Taxonomy" id="631362"/>
    <lineage>
        <taxon>Bacteria</taxon>
        <taxon>Pseudomonadati</taxon>
        <taxon>Pseudomonadota</taxon>
        <taxon>Gammaproteobacteria</taxon>
        <taxon>Chromatiales</taxon>
        <taxon>Chromatiaceae</taxon>
        <taxon>Thiorhodovibrio</taxon>
    </lineage>
</organism>
<dbReference type="HOGENOM" id="CLU_144805_2_0_6"/>
<evidence type="ECO:0000256" key="4">
    <source>
        <dbReference type="ARBA" id="ARBA00037106"/>
    </source>
</evidence>
<dbReference type="EMBL" id="JH603169">
    <property type="protein sequence ID" value="EIC21287.1"/>
    <property type="molecule type" value="Genomic_DNA"/>
</dbReference>
<dbReference type="Proteomes" id="UP000002964">
    <property type="component" value="Unassembled WGS sequence"/>
</dbReference>
<dbReference type="NCBIfam" id="TIGR02606">
    <property type="entry name" value="antidote_CC2985"/>
    <property type="match status" value="1"/>
</dbReference>
<keyword evidence="7" id="KW-1185">Reference proteome</keyword>
<sequence>MARTQNLTLCDHWSDFVASLVESGRYSTASDVVRESLRLLQEREATSTLENLREALIEGENSAPAGPLDMEAIKHRARREAGLQQDV</sequence>
<dbReference type="InterPro" id="IPR038296">
    <property type="entry name" value="ParD_sf"/>
</dbReference>
<reference evidence="7" key="1">
    <citation type="submission" date="2011-06" db="EMBL/GenBank/DDBJ databases">
        <authorList>
            <consortium name="US DOE Joint Genome Institute (JGI-PGF)"/>
            <person name="Lucas S."/>
            <person name="Han J."/>
            <person name="Lapidus A."/>
            <person name="Cheng J.-F."/>
            <person name="Goodwin L."/>
            <person name="Pitluck S."/>
            <person name="Peters L."/>
            <person name="Land M.L."/>
            <person name="Hauser L."/>
            <person name="Vogl K."/>
            <person name="Liu Z."/>
            <person name="Overmann J."/>
            <person name="Frigaard N.-U."/>
            <person name="Bryant D.A."/>
            <person name="Woyke T.J."/>
        </authorList>
    </citation>
    <scope>NUCLEOTIDE SEQUENCE [LARGE SCALE GENOMIC DNA]</scope>
    <source>
        <strain evidence="7">970</strain>
    </source>
</reference>
<dbReference type="PANTHER" id="PTHR36582:SF2">
    <property type="entry name" value="ANTITOXIN PARD"/>
    <property type="match status" value="1"/>
</dbReference>
<keyword evidence="3" id="KW-1277">Toxin-antitoxin system</keyword>